<comment type="subcellular location">
    <subcellularLocation>
        <location evidence="1">Nucleus</location>
    </subcellularLocation>
</comment>
<keyword evidence="4 13" id="KW-0240">DNA-directed RNA polymerase</keyword>
<evidence type="ECO:0000256" key="9">
    <source>
        <dbReference type="ARBA" id="ARBA00022833"/>
    </source>
</evidence>
<dbReference type="InterPro" id="IPR011989">
    <property type="entry name" value="ARM-like"/>
</dbReference>
<dbReference type="FunFam" id="1.25.10.10:FF:000354">
    <property type="entry name" value="DUF1716 domain protein"/>
    <property type="match status" value="1"/>
</dbReference>
<evidence type="ECO:0000256" key="1">
    <source>
        <dbReference type="ARBA" id="ARBA00004123"/>
    </source>
</evidence>
<dbReference type="GO" id="GO:0006351">
    <property type="term" value="P:DNA-templated transcription"/>
    <property type="evidence" value="ECO:0007669"/>
    <property type="project" value="InterPro"/>
</dbReference>
<dbReference type="Gene3D" id="2.40.50.150">
    <property type="match status" value="1"/>
</dbReference>
<feature type="compositionally biased region" description="Acidic residues" evidence="14">
    <location>
        <begin position="51"/>
        <end position="77"/>
    </location>
</feature>
<comment type="function">
    <text evidence="13">DNA-dependent RNA polymerase catalyzes the transcription of DNA into RNA using the four ribonucleoside triphosphates as substrates.</text>
</comment>
<evidence type="ECO:0000313" key="16">
    <source>
        <dbReference type="EMBL" id="GAD98411.1"/>
    </source>
</evidence>
<keyword evidence="12" id="KW-0539">Nucleus</keyword>
<name>V5G8U4_BYSSN</name>
<dbReference type="InterPro" id="IPR037034">
    <property type="entry name" value="RNA_pol_Rpb2_2_sf"/>
</dbReference>
<dbReference type="InterPro" id="IPR015712">
    <property type="entry name" value="DNA-dir_RNA_pol_su2"/>
</dbReference>
<dbReference type="InterPro" id="IPR007121">
    <property type="entry name" value="RNA_pol_bsu_CS"/>
</dbReference>
<dbReference type="FunCoup" id="V5G8U4">
    <property type="interactions" value="1135"/>
</dbReference>
<dbReference type="FunFam" id="2.40.270.10:FF:000006">
    <property type="entry name" value="DNA-directed RNA polymerase subunit beta"/>
    <property type="match status" value="1"/>
</dbReference>
<evidence type="ECO:0000256" key="13">
    <source>
        <dbReference type="RuleBase" id="RU363031"/>
    </source>
</evidence>
<dbReference type="Gene3D" id="3.90.1110.10">
    <property type="entry name" value="RNA polymerase Rpb2, domain 2"/>
    <property type="match status" value="1"/>
</dbReference>
<keyword evidence="11 13" id="KW-0804">Transcription</keyword>
<dbReference type="SUPFAM" id="SSF64484">
    <property type="entry name" value="beta and beta-prime subunits of DNA dependent RNA-polymerase"/>
    <property type="match status" value="1"/>
</dbReference>
<dbReference type="Pfam" id="PF04561">
    <property type="entry name" value="RNA_pol_Rpb2_2"/>
    <property type="match status" value="1"/>
</dbReference>
<dbReference type="InterPro" id="IPR007642">
    <property type="entry name" value="RNA_pol_Rpb2_2"/>
</dbReference>
<dbReference type="InterPro" id="IPR007646">
    <property type="entry name" value="RNA_pol_Rpb2_4"/>
</dbReference>
<dbReference type="Pfam" id="PF00562">
    <property type="entry name" value="RNA_pol_Rpb2_6"/>
    <property type="match status" value="1"/>
</dbReference>
<dbReference type="EMBL" id="BAUL01000244">
    <property type="protein sequence ID" value="GAD98411.1"/>
    <property type="molecule type" value="Genomic_DNA"/>
</dbReference>
<dbReference type="Pfam" id="PF04565">
    <property type="entry name" value="RNA_pol_Rpb2_3"/>
    <property type="match status" value="1"/>
</dbReference>
<dbReference type="InterPro" id="IPR007641">
    <property type="entry name" value="RNA_pol_Rpb2_7"/>
</dbReference>
<organism evidence="16 17">
    <name type="scientific">Byssochlamys spectabilis (strain No. 5 / NBRC 109023)</name>
    <name type="common">Paecilomyces variotii</name>
    <dbReference type="NCBI Taxonomy" id="1356009"/>
    <lineage>
        <taxon>Eukaryota</taxon>
        <taxon>Fungi</taxon>
        <taxon>Dikarya</taxon>
        <taxon>Ascomycota</taxon>
        <taxon>Pezizomycotina</taxon>
        <taxon>Eurotiomycetes</taxon>
        <taxon>Eurotiomycetidae</taxon>
        <taxon>Eurotiales</taxon>
        <taxon>Thermoascaceae</taxon>
        <taxon>Paecilomyces</taxon>
    </lineage>
</organism>
<evidence type="ECO:0000313" key="17">
    <source>
        <dbReference type="Proteomes" id="UP000018001"/>
    </source>
</evidence>
<evidence type="ECO:0000256" key="6">
    <source>
        <dbReference type="ARBA" id="ARBA00022695"/>
    </source>
</evidence>
<dbReference type="Pfam" id="PF04563">
    <property type="entry name" value="RNA_pol_Rpb2_1"/>
    <property type="match status" value="1"/>
</dbReference>
<dbReference type="GO" id="GO:0032549">
    <property type="term" value="F:ribonucleoside binding"/>
    <property type="evidence" value="ECO:0007669"/>
    <property type="project" value="InterPro"/>
</dbReference>
<evidence type="ECO:0000256" key="11">
    <source>
        <dbReference type="ARBA" id="ARBA00023163"/>
    </source>
</evidence>
<evidence type="ECO:0000256" key="7">
    <source>
        <dbReference type="ARBA" id="ARBA00022723"/>
    </source>
</evidence>
<dbReference type="GO" id="GO:0003899">
    <property type="term" value="F:DNA-directed RNA polymerase activity"/>
    <property type="evidence" value="ECO:0007669"/>
    <property type="project" value="UniProtKB-EC"/>
</dbReference>
<dbReference type="eggNOG" id="KOG0214">
    <property type="taxonomic scope" value="Eukaryota"/>
</dbReference>
<dbReference type="GO" id="GO:0003677">
    <property type="term" value="F:DNA binding"/>
    <property type="evidence" value="ECO:0007669"/>
    <property type="project" value="InterPro"/>
</dbReference>
<dbReference type="eggNOG" id="KOG2734">
    <property type="taxonomic scope" value="Eukaryota"/>
</dbReference>
<dbReference type="FunFam" id="2.40.50.150:FF:000002">
    <property type="entry name" value="DNA-directed RNA polymerase subunit beta"/>
    <property type="match status" value="1"/>
</dbReference>
<dbReference type="GO" id="GO:0008270">
    <property type="term" value="F:zinc ion binding"/>
    <property type="evidence" value="ECO:0007669"/>
    <property type="project" value="UniProtKB-KW"/>
</dbReference>
<reference evidence="17" key="1">
    <citation type="journal article" date="2014" name="Genome Announc.">
        <title>Draft genome sequence of the formaldehyde-resistant fungus Byssochlamys spectabilis No. 5 (anamorph Paecilomyces variotii No. 5) (NBRC109023).</title>
        <authorList>
            <person name="Oka T."/>
            <person name="Ekino K."/>
            <person name="Fukuda K."/>
            <person name="Nomura Y."/>
        </authorList>
    </citation>
    <scope>NUCLEOTIDE SEQUENCE [LARGE SCALE GENOMIC DNA]</scope>
    <source>
        <strain evidence="17">No. 5 / NBRC 109023</strain>
    </source>
</reference>
<dbReference type="InterPro" id="IPR013180">
    <property type="entry name" value="CTNNBL1_N"/>
</dbReference>
<dbReference type="PROSITE" id="PS01166">
    <property type="entry name" value="RNA_POL_BETA"/>
    <property type="match status" value="1"/>
</dbReference>
<dbReference type="SMART" id="SM01156">
    <property type="entry name" value="DUF1716"/>
    <property type="match status" value="1"/>
</dbReference>
<evidence type="ECO:0000256" key="12">
    <source>
        <dbReference type="ARBA" id="ARBA00023242"/>
    </source>
</evidence>
<dbReference type="PANTHER" id="PTHR20856">
    <property type="entry name" value="DNA-DIRECTED RNA POLYMERASE I SUBUNIT 2"/>
    <property type="match status" value="1"/>
</dbReference>
<dbReference type="InterPro" id="IPR007644">
    <property type="entry name" value="RNA_pol_bsu_protrusion"/>
</dbReference>
<dbReference type="FunFam" id="3.90.1800.10:FF:000002">
    <property type="entry name" value="DNA-directed RNA polymerase subunit beta"/>
    <property type="match status" value="1"/>
</dbReference>
<gene>
    <name evidence="16" type="ORF">PVAR5_7103</name>
</gene>
<dbReference type="SUPFAM" id="SSF48371">
    <property type="entry name" value="ARM repeat"/>
    <property type="match status" value="1"/>
</dbReference>
<feature type="region of interest" description="Disordered" evidence="14">
    <location>
        <begin position="1"/>
        <end position="77"/>
    </location>
</feature>
<dbReference type="Gene3D" id="1.25.10.10">
    <property type="entry name" value="Leucine-rich Repeat Variant"/>
    <property type="match status" value="1"/>
</dbReference>
<dbReference type="GO" id="GO:0000428">
    <property type="term" value="C:DNA-directed RNA polymerase complex"/>
    <property type="evidence" value="ECO:0007669"/>
    <property type="project" value="UniProtKB-KW"/>
</dbReference>
<comment type="similarity">
    <text evidence="2 13">Belongs to the RNA polymerase beta chain family.</text>
</comment>
<evidence type="ECO:0000256" key="4">
    <source>
        <dbReference type="ARBA" id="ARBA00022478"/>
    </source>
</evidence>
<feature type="domain" description="Beta-catenin-like protein 1 N-terminal" evidence="15">
    <location>
        <begin position="88"/>
        <end position="198"/>
    </location>
</feature>
<keyword evidence="9" id="KW-0862">Zinc</keyword>
<dbReference type="FunFam" id="3.90.1070.20:FF:000002">
    <property type="entry name" value="DNA-directed RNA polymerase subunit beta"/>
    <property type="match status" value="1"/>
</dbReference>
<dbReference type="Gene3D" id="3.90.1800.10">
    <property type="entry name" value="RNA polymerase alpha subunit dimerisation domain"/>
    <property type="match status" value="1"/>
</dbReference>
<evidence type="ECO:0000256" key="10">
    <source>
        <dbReference type="ARBA" id="ARBA00022842"/>
    </source>
</evidence>
<comment type="subunit">
    <text evidence="3">Component of the RNA polymerase II (Pol II) complex consisting of 12 subunits.</text>
</comment>
<proteinExistence type="inferred from homology"/>
<dbReference type="Pfam" id="PF04566">
    <property type="entry name" value="RNA_pol_Rpb2_4"/>
    <property type="match status" value="1"/>
</dbReference>
<keyword evidence="7" id="KW-0479">Metal-binding</keyword>
<comment type="caution">
    <text evidence="16">The sequence shown here is derived from an EMBL/GenBank/DDBJ whole genome shotgun (WGS) entry which is preliminary data.</text>
</comment>
<dbReference type="InterPro" id="IPR007645">
    <property type="entry name" value="RNA_pol_Rpb2_3"/>
</dbReference>
<evidence type="ECO:0000256" key="2">
    <source>
        <dbReference type="ARBA" id="ARBA00006835"/>
    </source>
</evidence>
<dbReference type="FunFam" id="3.90.1110.10:FF:000003">
    <property type="entry name" value="DNA-directed RNA polymerase subunit beta"/>
    <property type="match status" value="1"/>
</dbReference>
<keyword evidence="8" id="KW-0863">Zinc-finger</keyword>
<keyword evidence="5 13" id="KW-0808">Transferase</keyword>
<protein>
    <recommendedName>
        <fullName evidence="13">DNA-directed RNA polymerase subunit beta</fullName>
        <ecNumber evidence="13">2.7.7.6</ecNumber>
    </recommendedName>
</protein>
<dbReference type="InterPro" id="IPR007120">
    <property type="entry name" value="DNA-dir_RNAP_su2_dom"/>
</dbReference>
<evidence type="ECO:0000256" key="8">
    <source>
        <dbReference type="ARBA" id="ARBA00022771"/>
    </source>
</evidence>
<dbReference type="HOGENOM" id="CLU_000524_5_2_1"/>
<dbReference type="Gene3D" id="3.90.1100.10">
    <property type="match status" value="2"/>
</dbReference>
<dbReference type="Proteomes" id="UP000018001">
    <property type="component" value="Unassembled WGS sequence"/>
</dbReference>
<dbReference type="NCBIfam" id="NF007175">
    <property type="entry name" value="PRK09606.1"/>
    <property type="match status" value="1"/>
</dbReference>
<dbReference type="Pfam" id="PF04567">
    <property type="entry name" value="RNA_pol_Rpb2_5"/>
    <property type="match status" value="1"/>
</dbReference>
<dbReference type="GO" id="GO:0005634">
    <property type="term" value="C:nucleus"/>
    <property type="evidence" value="ECO:0007669"/>
    <property type="project" value="UniProtKB-SubCell"/>
</dbReference>
<dbReference type="EC" id="2.7.7.6" evidence="13"/>
<evidence type="ECO:0000256" key="14">
    <source>
        <dbReference type="SAM" id="MobiDB-lite"/>
    </source>
</evidence>
<dbReference type="OrthoDB" id="10248617at2759"/>
<dbReference type="InterPro" id="IPR016024">
    <property type="entry name" value="ARM-type_fold"/>
</dbReference>
<dbReference type="FunFam" id="3.90.1100.10:FF:000022">
    <property type="entry name" value="DNA-directed RNA polymerase subunit beta"/>
    <property type="match status" value="1"/>
</dbReference>
<sequence length="1927" mass="217076">MASIDELFKNPAVTGGSKRKFEPNQDPNELYKAAKLGANGDVKNKGKAPMVEDEGAEEDDDIAGPELPPDFEEDVPDDEEGRFFGSGMARETAKAMEYIDQVDEEGPAAPEKIDSAWVRRLALNFEKRISKNAELRAKYENDPQKFMASEADLDADIKSLSILSEHPELYEEFAKLGSAASLVSLLTHDNTDIAIDAIQIISELTDEDVEAEQEQWDSLVNALLDADVIDLMTSNLSRLDEENETDRAGVYYILSVLENLASQPSIADKIGDGYNVFKWLLSRIQKKESPVSQNKQYAAEILAILLQSSAKNKEKLIALDGVDVLLQLLSHYRKRDPEKDSDEEEYVENLFDCLVCLVDEDAGKEKFLEAEGIELALIMLKEGKFSKQRALRILDHALAPQGGASACERLVEAAGLKTVFSTFMKKQENETIEHLLGIFNSMLRLLPGGSAARIRTLAKFMEKDYEKIDKLVKLRRDYASRIRPVEQIIEKERKSLSKEDQEVMGAEWLSRRLDAGLFSLQTIDVILAWLVAEDDGAKKKIEALLADRDEDLSLIRGTLEEQIEGLGDEDAGERDLKEMLETLLHGGSAQDPARATANKASRLALLHPSRLAWDPRRAICSSSGFLYRGACFSEVTAVTTSYWKPTFSLERDAPFCAHQGFFDAASIQLPKMADYDETYEDEYYDDVDEGITSEDCWTVISSFFESKGLVSQQLDSFDEFISSTMQELVEEQGQVTLDQTLPPNEDEVDPVVLRRYELKFGTVMLARPAMTEGDGATTIMLPQEARLRNLTYASPLYLGITKRIMEGRERLVADRDDEEGLATEEERKARGTYLHWEQKELPEDQAKEETVFIGKMPIMLKSKYCILKDLSEQSLYNWNECPYDSGGYFIINGSEKVLIAQERSAGNIVQVFKKAPPSPTPYVAEIRSAVEKGSRILSQLSLKLFSKGDSAKGGFGPTIRSTLPYIKTDIPIVVVFRALGVVSDEDILNHICYDRNDTPMLEMLKPCIEEGFVIQDREVALDFISKRGSSQTSMNHERRVRYAREIMQKEFLPHISQSEGSETRKAFFLGYMVHRLLQCALGRRDVDDRDHFGKKRLDLAGPLLATLFRTLFTRVTRDLQRYVQRCVETNREIYLNIGVKASTLTGGLKYALATGNWGEQKKAASSKAGVSQVLSRYTYASTLSHLRRTNTPIGRDGKIAKPRQLHNTHWGLVCPAETPEGQACGLVKNLALMCYITVGTPSEPIIDFMIQRNMEVLEEFEPQVTPNATKVFVNGVWVGIHRDPSHLVNTVMSLRRRNMISHEVSLVRDIRDREFKIFTDAGRVCRPLFVIDNDPKSENCGSLVLNKEHIRKLEQDKELPLDISPEERRERYFGWDGLVRSGVVEYLDAEEEETVMIVMTPEDLEISKQLQAGYALPEDEGNDPNKRVRSILSQKAHTWTHCEIHPSMILGICASIIPFPDHNQSPRNTYQSAMGKQAMGVFLTNFDQRMETMANILYYPQKPLATTRSMEFLKFRELPAGQNAIVAIATYSGYNQEDSVIMNQSSIDRGLFRSLFYRTYTDSEKMVGLTVVERFEKPMRSDTIGMRKGTYDKIDEDGIIAPGVRVSGEDIIIGKTAPLAPEAEELGQRTKAHTKLDVSTPLRSTENGIVDQVLVSTSNDDLKFVKVRMRTTKIPQIGDKFASRHGQKGTIGITYRQEDMPFTREGVVPDLIINPHAIPSRMTIAHLIECQLSKVSSLRGFEGDATPFTDVTVDSVSRLLREHGYQSRGFEVMYNGHTGRKLVAQVFLGPTYYQRLRHMVDDKIHARARGPTQILTRQPVEGRARDGGLRFGEMERDCMIAHGASAFLKERLFDVSDPFRVHICDDCGLMTPIAKLKKGLFECRLCNNKHRISQVHIPYAAKLLFQELASMNIAARMFTNRSGVSVR</sequence>
<dbReference type="InterPro" id="IPR007647">
    <property type="entry name" value="RNA_pol_Rpb2_5"/>
</dbReference>
<dbReference type="CDD" id="cd00653">
    <property type="entry name" value="RNA_pol_B_RPB2"/>
    <property type="match status" value="1"/>
</dbReference>
<keyword evidence="17" id="KW-1185">Reference proteome</keyword>
<evidence type="ECO:0000256" key="5">
    <source>
        <dbReference type="ARBA" id="ARBA00022679"/>
    </source>
</evidence>
<keyword evidence="10" id="KW-0460">Magnesium</keyword>
<dbReference type="InterPro" id="IPR014724">
    <property type="entry name" value="RNA_pol_RPB2_OB-fold"/>
</dbReference>
<dbReference type="Gene3D" id="2.40.270.10">
    <property type="entry name" value="DNA-directed RNA polymerase, subunit 2, domain 6"/>
    <property type="match status" value="1"/>
</dbReference>
<evidence type="ECO:0000259" key="15">
    <source>
        <dbReference type="SMART" id="SM01156"/>
    </source>
</evidence>
<evidence type="ECO:0000256" key="3">
    <source>
        <dbReference type="ARBA" id="ARBA00011730"/>
    </source>
</evidence>
<dbReference type="InParanoid" id="V5G8U4"/>
<dbReference type="Pfam" id="PF08216">
    <property type="entry name" value="CTNNBL"/>
    <property type="match status" value="1"/>
</dbReference>
<accession>V5G8U4</accession>
<dbReference type="Pfam" id="PF04560">
    <property type="entry name" value="RNA_pol_Rpb2_7"/>
    <property type="match status" value="1"/>
</dbReference>
<dbReference type="InterPro" id="IPR037033">
    <property type="entry name" value="DNA-dir_RNAP_su2_hyb_sf"/>
</dbReference>
<dbReference type="FunFam" id="3.90.1100.10:FF:000005">
    <property type="entry name" value="DNA-directed RNA polymerase subunit beta"/>
    <property type="match status" value="1"/>
</dbReference>
<keyword evidence="6 13" id="KW-0548">Nucleotidyltransferase</keyword>
<comment type="catalytic activity">
    <reaction evidence="13">
        <text>RNA(n) + a ribonucleoside 5'-triphosphate = RNA(n+1) + diphosphate</text>
        <dbReference type="Rhea" id="RHEA:21248"/>
        <dbReference type="Rhea" id="RHEA-COMP:14527"/>
        <dbReference type="Rhea" id="RHEA-COMP:17342"/>
        <dbReference type="ChEBI" id="CHEBI:33019"/>
        <dbReference type="ChEBI" id="CHEBI:61557"/>
        <dbReference type="ChEBI" id="CHEBI:140395"/>
        <dbReference type="EC" id="2.7.7.6"/>
    </reaction>
</comment>